<keyword evidence="6" id="KW-0598">Phosphotransferase system</keyword>
<evidence type="ECO:0000313" key="9">
    <source>
        <dbReference type="EMBL" id="MBR7795677.1"/>
    </source>
</evidence>
<evidence type="ECO:0000256" key="4">
    <source>
        <dbReference type="ARBA" id="ARBA00022597"/>
    </source>
</evidence>
<dbReference type="Proteomes" id="UP000675284">
    <property type="component" value="Unassembled WGS sequence"/>
</dbReference>
<evidence type="ECO:0000256" key="2">
    <source>
        <dbReference type="ARBA" id="ARBA00022448"/>
    </source>
</evidence>
<proteinExistence type="predicted"/>
<dbReference type="PROSITE" id="PS51096">
    <property type="entry name" value="PTS_EIIA_TYPE_4"/>
    <property type="match status" value="1"/>
</dbReference>
<keyword evidence="3" id="KW-0963">Cytoplasm</keyword>
<dbReference type="PANTHER" id="PTHR33799:SF1">
    <property type="entry name" value="PTS SYSTEM MANNOSE-SPECIFIC EIIAB COMPONENT-RELATED"/>
    <property type="match status" value="1"/>
</dbReference>
<dbReference type="InterPro" id="IPR004701">
    <property type="entry name" value="PTS_EIIA_man-typ"/>
</dbReference>
<evidence type="ECO:0000313" key="10">
    <source>
        <dbReference type="Proteomes" id="UP000675284"/>
    </source>
</evidence>
<dbReference type="InterPro" id="IPR033887">
    <property type="entry name" value="PTS_IIA_man"/>
</dbReference>
<dbReference type="GO" id="GO:0016020">
    <property type="term" value="C:membrane"/>
    <property type="evidence" value="ECO:0007669"/>
    <property type="project" value="InterPro"/>
</dbReference>
<keyword evidence="7" id="KW-0418">Kinase</keyword>
<dbReference type="RefSeq" id="WP_026682301.1">
    <property type="nucleotide sequence ID" value="NZ_BAAACY010000120.1"/>
</dbReference>
<evidence type="ECO:0000256" key="5">
    <source>
        <dbReference type="ARBA" id="ARBA00022679"/>
    </source>
</evidence>
<keyword evidence="5" id="KW-0808">Transferase</keyword>
<evidence type="ECO:0000256" key="1">
    <source>
        <dbReference type="ARBA" id="ARBA00004496"/>
    </source>
</evidence>
<gene>
    <name evidence="9" type="ORF">KCX74_06415</name>
</gene>
<keyword evidence="10" id="KW-1185">Reference proteome</keyword>
<accession>A0A941IAS8</accession>
<name>A0A941IAS8_9BACI</name>
<sequence>MIGIVVTGHGSFPNGIYESVRLIAGDVEKLEVVPFEEDQDKLEEALLKAIEVVDEGEGVVCFADLAGGTPFNVSSRIASTRDQVHVIGGTNSPMLLSGLFQRQQPIDSFVTSIISEGKESIKAFEVKKKRAVNESDGI</sequence>
<evidence type="ECO:0000256" key="3">
    <source>
        <dbReference type="ARBA" id="ARBA00022490"/>
    </source>
</evidence>
<evidence type="ECO:0000259" key="8">
    <source>
        <dbReference type="PROSITE" id="PS51096"/>
    </source>
</evidence>
<dbReference type="SUPFAM" id="SSF53062">
    <property type="entry name" value="PTS system fructose IIA component-like"/>
    <property type="match status" value="1"/>
</dbReference>
<dbReference type="GO" id="GO:0009401">
    <property type="term" value="P:phosphoenolpyruvate-dependent sugar phosphotransferase system"/>
    <property type="evidence" value="ECO:0007669"/>
    <property type="project" value="UniProtKB-KW"/>
</dbReference>
<dbReference type="EMBL" id="JAGSOT010000014">
    <property type="protein sequence ID" value="MBR7795677.1"/>
    <property type="molecule type" value="Genomic_DNA"/>
</dbReference>
<dbReference type="Pfam" id="PF03610">
    <property type="entry name" value="EIIA-man"/>
    <property type="match status" value="1"/>
</dbReference>
<evidence type="ECO:0000256" key="6">
    <source>
        <dbReference type="ARBA" id="ARBA00022683"/>
    </source>
</evidence>
<reference evidence="9" key="1">
    <citation type="submission" date="2021-04" db="EMBL/GenBank/DDBJ databases">
        <title>Isolation and polyphasic classification of algal microorganism.</title>
        <authorList>
            <person name="Wang S."/>
        </authorList>
    </citation>
    <scope>NUCLEOTIDE SEQUENCE</scope>
    <source>
        <strain evidence="9">720a</strain>
    </source>
</reference>
<keyword evidence="2" id="KW-0813">Transport</keyword>
<dbReference type="Gene3D" id="3.40.50.510">
    <property type="entry name" value="Phosphotransferase system, mannose-type IIA component"/>
    <property type="match status" value="1"/>
</dbReference>
<evidence type="ECO:0000256" key="7">
    <source>
        <dbReference type="ARBA" id="ARBA00022777"/>
    </source>
</evidence>
<dbReference type="AlphaFoldDB" id="A0A941IAS8"/>
<dbReference type="GO" id="GO:0005737">
    <property type="term" value="C:cytoplasm"/>
    <property type="evidence" value="ECO:0007669"/>
    <property type="project" value="UniProtKB-SubCell"/>
</dbReference>
<comment type="subcellular location">
    <subcellularLocation>
        <location evidence="1">Cytoplasm</location>
    </subcellularLocation>
</comment>
<dbReference type="PANTHER" id="PTHR33799">
    <property type="entry name" value="PTS PERMEASE-RELATED-RELATED"/>
    <property type="match status" value="1"/>
</dbReference>
<comment type="caution">
    <text evidence="9">The sequence shown here is derived from an EMBL/GenBank/DDBJ whole genome shotgun (WGS) entry which is preliminary data.</text>
</comment>
<protein>
    <recommendedName>
        <fullName evidence="8">PTS EIIA type-4 domain-containing protein</fullName>
    </recommendedName>
</protein>
<keyword evidence="4" id="KW-0762">Sugar transport</keyword>
<organism evidence="9 10">
    <name type="scientific">Virgibacillus salarius</name>
    <dbReference type="NCBI Taxonomy" id="447199"/>
    <lineage>
        <taxon>Bacteria</taxon>
        <taxon>Bacillati</taxon>
        <taxon>Bacillota</taxon>
        <taxon>Bacilli</taxon>
        <taxon>Bacillales</taxon>
        <taxon>Bacillaceae</taxon>
        <taxon>Virgibacillus</taxon>
    </lineage>
</organism>
<dbReference type="CDD" id="cd00006">
    <property type="entry name" value="PTS_IIA_man"/>
    <property type="match status" value="1"/>
</dbReference>
<dbReference type="InterPro" id="IPR036662">
    <property type="entry name" value="PTS_EIIA_man-typ_sf"/>
</dbReference>
<feature type="domain" description="PTS EIIA type-4" evidence="8">
    <location>
        <begin position="1"/>
        <end position="121"/>
    </location>
</feature>
<dbReference type="InterPro" id="IPR051471">
    <property type="entry name" value="Bacterial_PTS_sugar_comp"/>
</dbReference>
<dbReference type="GO" id="GO:0016301">
    <property type="term" value="F:kinase activity"/>
    <property type="evidence" value="ECO:0007669"/>
    <property type="project" value="UniProtKB-KW"/>
</dbReference>